<keyword evidence="2" id="KW-1185">Reference proteome</keyword>
<evidence type="ECO:0000313" key="1">
    <source>
        <dbReference type="EMBL" id="AGO48282.1"/>
    </source>
</evidence>
<dbReference type="GeneID" id="16796893"/>
<name>S0A1C7_9CAUD</name>
<dbReference type="KEGG" id="vg:16796893"/>
<evidence type="ECO:0000313" key="2">
    <source>
        <dbReference type="Proteomes" id="UP000014710"/>
    </source>
</evidence>
<dbReference type="RefSeq" id="YP_008241322.1">
    <property type="nucleotide sequence ID" value="NC_021795.1"/>
</dbReference>
<protein>
    <submittedName>
        <fullName evidence="1">Uncharacterized protein</fullName>
    </submittedName>
</protein>
<reference evidence="1 2" key="1">
    <citation type="journal article" date="2013" name="Proc. Natl. Acad. Sci. U.S.A.">
        <title>Twelve previously unknown phage genera are ubiquitous in global oceans.</title>
        <authorList>
            <person name="Holmfeldt K."/>
            <person name="Solonenko N."/>
            <person name="Shah M."/>
            <person name="Corrier K."/>
            <person name="Riemann L."/>
            <person name="Verberkmoes N.C."/>
            <person name="Sullivan M.B."/>
        </authorList>
    </citation>
    <scope>NUCLEOTIDE SEQUENCE [LARGE SCALE GENOMIC DNA]</scope>
    <source>
        <strain evidence="1">Phi17:1</strain>
    </source>
</reference>
<dbReference type="EMBL" id="KC821617">
    <property type="protein sequence ID" value="AGO48282.1"/>
    <property type="molecule type" value="Genomic_DNA"/>
</dbReference>
<sequence>MLGIFKIMNKIIANKSILENTSLNCIFIATKATEETQCLGNNRNHIQWVGDLDIPVPDVAVLIMELYDEIKHGDDEHKLWLKEKMQEFIDRKCV</sequence>
<organism evidence="1 2">
    <name type="scientific">Cellulophaga phage phi17:1</name>
    <dbReference type="NCBI Taxonomy" id="1327980"/>
    <lineage>
        <taxon>Viruses</taxon>
        <taxon>Duplodnaviria</taxon>
        <taxon>Heunggongvirae</taxon>
        <taxon>Uroviricota</taxon>
        <taxon>Caudoviricetes</taxon>
        <taxon>Helsingorvirus</taxon>
        <taxon>Helsingorvirus Cba171</taxon>
    </lineage>
</organism>
<accession>S0A1C7</accession>
<reference evidence="2" key="2">
    <citation type="submission" date="2013-03" db="EMBL/GenBank/DDBJ databases">
        <title>The Cellulophaga phages: a novel, diverse, and globally ubiquitous model system.</title>
        <authorList>
            <person name="Holmfeldt K."/>
            <person name="Solonenko N."/>
            <person name="Shah M."/>
            <person name="Corrier K."/>
            <person name="Riemann L."/>
            <person name="VerBerkmoes N.C."/>
            <person name="Sullivan M.B."/>
        </authorList>
    </citation>
    <scope>NUCLEOTIDE SEQUENCE [LARGE SCALE GENOMIC DNA]</scope>
</reference>
<proteinExistence type="predicted"/>
<dbReference type="Proteomes" id="UP000014710">
    <property type="component" value="Segment"/>
</dbReference>
<gene>
    <name evidence="1" type="ORF">Phi17:1_gp6</name>
</gene>